<keyword evidence="3" id="KW-1185">Reference proteome</keyword>
<feature type="compositionally biased region" description="Polar residues" evidence="1">
    <location>
        <begin position="37"/>
        <end position="47"/>
    </location>
</feature>
<accession>A0AAD4MMM6</accession>
<gene>
    <name evidence="2" type="ORF">DdX_17430</name>
</gene>
<reference evidence="2" key="1">
    <citation type="submission" date="2022-01" db="EMBL/GenBank/DDBJ databases">
        <title>Genome Sequence Resource for Two Populations of Ditylenchus destructor, the Migratory Endoparasitic Phytonematode.</title>
        <authorList>
            <person name="Zhang H."/>
            <person name="Lin R."/>
            <person name="Xie B."/>
        </authorList>
    </citation>
    <scope>NUCLEOTIDE SEQUENCE</scope>
    <source>
        <strain evidence="2">BazhouSP</strain>
    </source>
</reference>
<name>A0AAD4MMM6_9BILA</name>
<organism evidence="2 3">
    <name type="scientific">Ditylenchus destructor</name>
    <dbReference type="NCBI Taxonomy" id="166010"/>
    <lineage>
        <taxon>Eukaryota</taxon>
        <taxon>Metazoa</taxon>
        <taxon>Ecdysozoa</taxon>
        <taxon>Nematoda</taxon>
        <taxon>Chromadorea</taxon>
        <taxon>Rhabditida</taxon>
        <taxon>Tylenchina</taxon>
        <taxon>Tylenchomorpha</taxon>
        <taxon>Sphaerularioidea</taxon>
        <taxon>Anguinidae</taxon>
        <taxon>Anguininae</taxon>
        <taxon>Ditylenchus</taxon>
    </lineage>
</organism>
<proteinExistence type="predicted"/>
<comment type="caution">
    <text evidence="2">The sequence shown here is derived from an EMBL/GenBank/DDBJ whole genome shotgun (WGS) entry which is preliminary data.</text>
</comment>
<dbReference type="AlphaFoldDB" id="A0AAD4MMM6"/>
<protein>
    <submittedName>
        <fullName evidence="2">Uncharacterized protein</fullName>
    </submittedName>
</protein>
<dbReference type="EMBL" id="JAKKPZ010000185">
    <property type="protein sequence ID" value="KAI1699299.1"/>
    <property type="molecule type" value="Genomic_DNA"/>
</dbReference>
<feature type="region of interest" description="Disordered" evidence="1">
    <location>
        <begin position="13"/>
        <end position="47"/>
    </location>
</feature>
<sequence length="67" mass="7212">MLLEVNTVLANRLPSPMSHRPSQKSILGSNLPIRPSTMASHMPSQSAGEYHRVIPVRGPGIGLAARQ</sequence>
<evidence type="ECO:0000256" key="1">
    <source>
        <dbReference type="SAM" id="MobiDB-lite"/>
    </source>
</evidence>
<evidence type="ECO:0000313" key="2">
    <source>
        <dbReference type="EMBL" id="KAI1699299.1"/>
    </source>
</evidence>
<dbReference type="Proteomes" id="UP001201812">
    <property type="component" value="Unassembled WGS sequence"/>
</dbReference>
<evidence type="ECO:0000313" key="3">
    <source>
        <dbReference type="Proteomes" id="UP001201812"/>
    </source>
</evidence>